<dbReference type="EMBL" id="JADPUN010000246">
    <property type="protein sequence ID" value="MBF9132713.1"/>
    <property type="molecule type" value="Genomic_DNA"/>
</dbReference>
<evidence type="ECO:0000313" key="2">
    <source>
        <dbReference type="Proteomes" id="UP000638560"/>
    </source>
</evidence>
<organism evidence="1 2">
    <name type="scientific">Plantactinospora alkalitolerans</name>
    <dbReference type="NCBI Taxonomy" id="2789879"/>
    <lineage>
        <taxon>Bacteria</taxon>
        <taxon>Bacillati</taxon>
        <taxon>Actinomycetota</taxon>
        <taxon>Actinomycetes</taxon>
        <taxon>Micromonosporales</taxon>
        <taxon>Micromonosporaceae</taxon>
        <taxon>Plantactinospora</taxon>
    </lineage>
</organism>
<name>A0ABS0H3C6_9ACTN</name>
<reference evidence="1 2" key="1">
    <citation type="submission" date="2020-11" db="EMBL/GenBank/DDBJ databases">
        <title>A novel isolate from a Black sea contaminated sediment with potential to produce alkanes: Plantactinospora alkalitolerans sp. nov.</title>
        <authorList>
            <person name="Carro L."/>
            <person name="Veyisoglu A."/>
            <person name="Guven K."/>
            <person name="Schumann P."/>
            <person name="Klenk H.-P."/>
            <person name="Sahin N."/>
        </authorList>
    </citation>
    <scope>NUCLEOTIDE SEQUENCE [LARGE SCALE GENOMIC DNA]</scope>
    <source>
        <strain evidence="1 2">S1510</strain>
    </source>
</reference>
<comment type="caution">
    <text evidence="1">The sequence shown here is derived from an EMBL/GenBank/DDBJ whole genome shotgun (WGS) entry which is preliminary data.</text>
</comment>
<sequence length="88" mass="8776">MPGGRVRVGIGPPVRPARAGPVVVGIAAPFVPRSGLGLVVAASAVVGSPVRPRAGSPPWPVAPWSLTPGPLTPWPLAPRSVAPRSVVA</sequence>
<keyword evidence="2" id="KW-1185">Reference proteome</keyword>
<accession>A0ABS0H3C6</accession>
<gene>
    <name evidence="1" type="ORF">I0C86_27710</name>
</gene>
<dbReference type="Proteomes" id="UP000638560">
    <property type="component" value="Unassembled WGS sequence"/>
</dbReference>
<evidence type="ECO:0000313" key="1">
    <source>
        <dbReference type="EMBL" id="MBF9132713.1"/>
    </source>
</evidence>
<proteinExistence type="predicted"/>
<protein>
    <submittedName>
        <fullName evidence="1">Uncharacterized protein</fullName>
    </submittedName>
</protein>